<evidence type="ECO:0000259" key="6">
    <source>
        <dbReference type="Pfam" id="PF25954"/>
    </source>
</evidence>
<dbReference type="Pfam" id="PF25954">
    <property type="entry name" value="Beta-barrel_RND_2"/>
    <property type="match status" value="1"/>
</dbReference>
<evidence type="ECO:0000259" key="5">
    <source>
        <dbReference type="Pfam" id="PF25917"/>
    </source>
</evidence>
<dbReference type="Pfam" id="PF25876">
    <property type="entry name" value="HH_MFP_RND"/>
    <property type="match status" value="1"/>
</dbReference>
<dbReference type="PANTHER" id="PTHR30469">
    <property type="entry name" value="MULTIDRUG RESISTANCE PROTEIN MDTA"/>
    <property type="match status" value="1"/>
</dbReference>
<dbReference type="PROSITE" id="PS51257">
    <property type="entry name" value="PROKAR_LIPOPROTEIN"/>
    <property type="match status" value="1"/>
</dbReference>
<feature type="domain" description="CusB-like beta-barrel" evidence="6">
    <location>
        <begin position="206"/>
        <end position="276"/>
    </location>
</feature>
<reference evidence="8 9" key="1">
    <citation type="journal article" date="2018" name="ISME J.">
        <title>A methanotrophic archaeon couples anaerobic oxidation of methane to Fe(III) reduction.</title>
        <authorList>
            <person name="Cai C."/>
            <person name="Leu A.O."/>
            <person name="Xie G.J."/>
            <person name="Guo J."/>
            <person name="Feng Y."/>
            <person name="Zhao J.X."/>
            <person name="Tyson G.W."/>
            <person name="Yuan Z."/>
            <person name="Hu S."/>
        </authorList>
    </citation>
    <scope>NUCLEOTIDE SEQUENCE [LARGE SCALE GENOMIC DNA]</scope>
    <source>
        <strain evidence="8">FeB_12</strain>
    </source>
</reference>
<feature type="chain" id="PRO_5032387799" description="Efflux RND transporter periplasmic adaptor subunit" evidence="3">
    <location>
        <begin position="37"/>
        <end position="369"/>
    </location>
</feature>
<dbReference type="FunFam" id="2.40.30.170:FF:000010">
    <property type="entry name" value="Efflux RND transporter periplasmic adaptor subunit"/>
    <property type="match status" value="1"/>
</dbReference>
<keyword evidence="3" id="KW-0732">Signal</keyword>
<evidence type="ECO:0000256" key="3">
    <source>
        <dbReference type="SAM" id="SignalP"/>
    </source>
</evidence>
<dbReference type="InterPro" id="IPR058624">
    <property type="entry name" value="MdtA-like_HH"/>
</dbReference>
<dbReference type="AlphaFoldDB" id="A0A855X0G0"/>
<protein>
    <recommendedName>
        <fullName evidence="10">Efflux RND transporter periplasmic adaptor subunit</fullName>
    </recommendedName>
</protein>
<dbReference type="InterPro" id="IPR058792">
    <property type="entry name" value="Beta-barrel_RND_2"/>
</dbReference>
<dbReference type="InterPro" id="IPR058637">
    <property type="entry name" value="YknX-like_C"/>
</dbReference>
<feature type="domain" description="YknX-like C-terminal permuted SH3-like" evidence="7">
    <location>
        <begin position="285"/>
        <end position="351"/>
    </location>
</feature>
<gene>
    <name evidence="8" type="ORF">C3F09_06980</name>
</gene>
<dbReference type="Pfam" id="PF25917">
    <property type="entry name" value="BSH_RND"/>
    <property type="match status" value="1"/>
</dbReference>
<dbReference type="InterPro" id="IPR006143">
    <property type="entry name" value="RND_pump_MFP"/>
</dbReference>
<comment type="similarity">
    <text evidence="1">Belongs to the membrane fusion protein (MFP) (TC 8.A.1) family.</text>
</comment>
<dbReference type="Gene3D" id="2.40.50.100">
    <property type="match status" value="1"/>
</dbReference>
<evidence type="ECO:0000313" key="9">
    <source>
        <dbReference type="Proteomes" id="UP000250918"/>
    </source>
</evidence>
<dbReference type="InterPro" id="IPR058625">
    <property type="entry name" value="MdtA-like_BSH"/>
</dbReference>
<evidence type="ECO:0000259" key="7">
    <source>
        <dbReference type="Pfam" id="PF25989"/>
    </source>
</evidence>
<feature type="domain" description="Multidrug resistance protein MdtA-like alpha-helical hairpin" evidence="4">
    <location>
        <begin position="106"/>
        <end position="169"/>
    </location>
</feature>
<evidence type="ECO:0000256" key="1">
    <source>
        <dbReference type="ARBA" id="ARBA00009477"/>
    </source>
</evidence>
<dbReference type="EMBL" id="PQAP01000094">
    <property type="protein sequence ID" value="PWB72180.1"/>
    <property type="molecule type" value="Genomic_DNA"/>
</dbReference>
<name>A0A855X0G0_9BACT</name>
<evidence type="ECO:0008006" key="10">
    <source>
        <dbReference type="Google" id="ProtNLM"/>
    </source>
</evidence>
<feature type="coiled-coil region" evidence="2">
    <location>
        <begin position="143"/>
        <end position="170"/>
    </location>
</feature>
<accession>A0A855X0G0</accession>
<keyword evidence="2" id="KW-0175">Coiled coil</keyword>
<organism evidence="8 9">
    <name type="scientific">candidate division GN15 bacterium</name>
    <dbReference type="NCBI Taxonomy" id="2072418"/>
    <lineage>
        <taxon>Bacteria</taxon>
        <taxon>candidate division GN15</taxon>
    </lineage>
</organism>
<evidence type="ECO:0000259" key="4">
    <source>
        <dbReference type="Pfam" id="PF25876"/>
    </source>
</evidence>
<dbReference type="NCBIfam" id="TIGR01730">
    <property type="entry name" value="RND_mfp"/>
    <property type="match status" value="1"/>
</dbReference>
<dbReference type="GO" id="GO:1990281">
    <property type="term" value="C:efflux pump complex"/>
    <property type="evidence" value="ECO:0007669"/>
    <property type="project" value="TreeGrafter"/>
</dbReference>
<feature type="domain" description="Multidrug resistance protein MdtA-like barrel-sandwich hybrid" evidence="5">
    <location>
        <begin position="73"/>
        <end position="193"/>
    </location>
</feature>
<sequence>MQAKRMEMIRKLLFRLSVSAALLVIAALTGCSKNEAAERFTPPPMPVESAPVTQGTITDRFDAVGTIDAIDAITVVSEIDALVRDLPFREGTSVPQGTLLAQLDDTQLQAGLARAEALRDQKQLTYDRIKSLADKGAVAPQDLDNATADLKVAQAEVEMIQAQLDKTRIKAPFAGTVGSRRVSPGAFVRSGTPITDLTQLDELKVTFSAPERYYPMLKLKSPVTVTTTAYPGVAFAGTVEVVEPVVDEATRSARIIAHVQNPELKLRPGMSANVSVVLSTRQNALMIPDEAIFADGNRTLVYAIKPDSTVTLVPVELGTRQSRMVEVLSGLKPGMTVVQAGHQKLHEGAKVMPVPHQPGDSTVVLGEVQ</sequence>
<dbReference type="Gene3D" id="2.40.420.20">
    <property type="match status" value="1"/>
</dbReference>
<dbReference type="GO" id="GO:0015562">
    <property type="term" value="F:efflux transmembrane transporter activity"/>
    <property type="evidence" value="ECO:0007669"/>
    <property type="project" value="TreeGrafter"/>
</dbReference>
<proteinExistence type="inferred from homology"/>
<evidence type="ECO:0000256" key="2">
    <source>
        <dbReference type="SAM" id="Coils"/>
    </source>
</evidence>
<comment type="caution">
    <text evidence="8">The sequence shown here is derived from an EMBL/GenBank/DDBJ whole genome shotgun (WGS) entry which is preliminary data.</text>
</comment>
<dbReference type="Gene3D" id="2.40.30.170">
    <property type="match status" value="1"/>
</dbReference>
<dbReference type="SUPFAM" id="SSF111369">
    <property type="entry name" value="HlyD-like secretion proteins"/>
    <property type="match status" value="1"/>
</dbReference>
<dbReference type="Pfam" id="PF25989">
    <property type="entry name" value="YknX_C"/>
    <property type="match status" value="1"/>
</dbReference>
<feature type="signal peptide" evidence="3">
    <location>
        <begin position="1"/>
        <end position="36"/>
    </location>
</feature>
<dbReference type="Proteomes" id="UP000250918">
    <property type="component" value="Unassembled WGS sequence"/>
</dbReference>
<dbReference type="Gene3D" id="1.10.287.470">
    <property type="entry name" value="Helix hairpin bin"/>
    <property type="match status" value="1"/>
</dbReference>
<evidence type="ECO:0000313" key="8">
    <source>
        <dbReference type="EMBL" id="PWB72180.1"/>
    </source>
</evidence>